<dbReference type="InterPro" id="IPR036649">
    <property type="entry name" value="Pyrophosphatase_sf"/>
</dbReference>
<dbReference type="Gene3D" id="3.90.79.10">
    <property type="entry name" value="Nucleoside Triphosphate Pyrophosphohydrolase"/>
    <property type="match status" value="1"/>
</dbReference>
<dbReference type="GO" id="GO:0000287">
    <property type="term" value="F:magnesium ion binding"/>
    <property type="evidence" value="ECO:0007669"/>
    <property type="project" value="InterPro"/>
</dbReference>
<dbReference type="RefSeq" id="WP_073071483.1">
    <property type="nucleotide sequence ID" value="NZ_FQXN01000001.1"/>
</dbReference>
<evidence type="ECO:0000256" key="5">
    <source>
        <dbReference type="ARBA" id="ARBA00022842"/>
    </source>
</evidence>
<accession>A0A1M5R6P6</accession>
<keyword evidence="8" id="KW-1185">Reference proteome</keyword>
<feature type="domain" description="Nudix hydrolase" evidence="6">
    <location>
        <begin position="116"/>
        <end position="250"/>
    </location>
</feature>
<reference evidence="8" key="1">
    <citation type="submission" date="2016-11" db="EMBL/GenBank/DDBJ databases">
        <authorList>
            <person name="Varghese N."/>
            <person name="Submissions S."/>
        </authorList>
    </citation>
    <scope>NUCLEOTIDE SEQUENCE [LARGE SCALE GENOMIC DNA]</scope>
    <source>
        <strain evidence="8">DSM 15807</strain>
    </source>
</reference>
<dbReference type="Pfam" id="PF00293">
    <property type="entry name" value="NUDIX"/>
    <property type="match status" value="1"/>
</dbReference>
<protein>
    <recommendedName>
        <fullName evidence="2">inorganic diphosphatase</fullName>
        <ecNumber evidence="2">3.6.1.1</ecNumber>
    </recommendedName>
</protein>
<dbReference type="PROSITE" id="PS51462">
    <property type="entry name" value="NUDIX"/>
    <property type="match status" value="1"/>
</dbReference>
<dbReference type="SUPFAM" id="SSF55811">
    <property type="entry name" value="Nudix"/>
    <property type="match status" value="1"/>
</dbReference>
<evidence type="ECO:0000256" key="1">
    <source>
        <dbReference type="ARBA" id="ARBA00001946"/>
    </source>
</evidence>
<dbReference type="GO" id="GO:0004427">
    <property type="term" value="F:inorganic diphosphate phosphatase activity"/>
    <property type="evidence" value="ECO:0007669"/>
    <property type="project" value="UniProtKB-EC"/>
</dbReference>
<dbReference type="AlphaFoldDB" id="A0A1M5R6P6"/>
<organism evidence="7 8">
    <name type="scientific">Thermosipho atlanticus DSM 15807</name>
    <dbReference type="NCBI Taxonomy" id="1123380"/>
    <lineage>
        <taxon>Bacteria</taxon>
        <taxon>Thermotogati</taxon>
        <taxon>Thermotogota</taxon>
        <taxon>Thermotogae</taxon>
        <taxon>Thermotogales</taxon>
        <taxon>Fervidobacteriaceae</taxon>
        <taxon>Thermosipho</taxon>
    </lineage>
</organism>
<dbReference type="InterPro" id="IPR008162">
    <property type="entry name" value="Pyrophosphatase"/>
</dbReference>
<keyword evidence="3" id="KW-0479">Metal-binding</keyword>
<dbReference type="EMBL" id="FQXN01000001">
    <property type="protein sequence ID" value="SHH21710.1"/>
    <property type="molecule type" value="Genomic_DNA"/>
</dbReference>
<evidence type="ECO:0000256" key="2">
    <source>
        <dbReference type="ARBA" id="ARBA00012146"/>
    </source>
</evidence>
<name>A0A1M5R6P6_9BACT</name>
<evidence type="ECO:0000313" key="8">
    <source>
        <dbReference type="Proteomes" id="UP000242592"/>
    </source>
</evidence>
<comment type="cofactor">
    <cofactor evidence="1">
        <name>Mg(2+)</name>
        <dbReference type="ChEBI" id="CHEBI:18420"/>
    </cofactor>
</comment>
<dbReference type="OrthoDB" id="9798247at2"/>
<sequence length="250" mass="29650">MKKFLGKKVKVKIDRPIGSKHPDYGFYYPVNYGYIPDSITSDGEAIDAYILGVYEPIDEYIGKVIGVIHRKNDQEDKLVVASEESLYSKEEIRVLTEFQERFFDIEIFAYDYLKQSIRNTVRGIIRYKEKILVIEENDLKIGKYYYLPGGGIEFLEKSDDAIRREIKEELNCEIYEVEYKVTIENFFELEGYKCHEMCRIYELKVEDKIYKKEEIKITADIFPNVAKWVSIKEFKEGKEILYPRKLIDML</sequence>
<proteinExistence type="predicted"/>
<dbReference type="InterPro" id="IPR015797">
    <property type="entry name" value="NUDIX_hydrolase-like_dom_sf"/>
</dbReference>
<dbReference type="GO" id="GO:0006796">
    <property type="term" value="P:phosphate-containing compound metabolic process"/>
    <property type="evidence" value="ECO:0007669"/>
    <property type="project" value="InterPro"/>
</dbReference>
<dbReference type="SUPFAM" id="SSF50324">
    <property type="entry name" value="Inorganic pyrophosphatase"/>
    <property type="match status" value="1"/>
</dbReference>
<dbReference type="GO" id="GO:0005737">
    <property type="term" value="C:cytoplasm"/>
    <property type="evidence" value="ECO:0007669"/>
    <property type="project" value="InterPro"/>
</dbReference>
<evidence type="ECO:0000259" key="6">
    <source>
        <dbReference type="PROSITE" id="PS51462"/>
    </source>
</evidence>
<dbReference type="Pfam" id="PF00719">
    <property type="entry name" value="Pyrophosphatase"/>
    <property type="match status" value="1"/>
</dbReference>
<dbReference type="Proteomes" id="UP000242592">
    <property type="component" value="Unassembled WGS sequence"/>
</dbReference>
<evidence type="ECO:0000313" key="7">
    <source>
        <dbReference type="EMBL" id="SHH21710.1"/>
    </source>
</evidence>
<dbReference type="STRING" id="1123380.SAMN02745199_0356"/>
<dbReference type="EC" id="3.6.1.1" evidence="2"/>
<evidence type="ECO:0000256" key="3">
    <source>
        <dbReference type="ARBA" id="ARBA00022723"/>
    </source>
</evidence>
<keyword evidence="4" id="KW-0378">Hydrolase</keyword>
<keyword evidence="5" id="KW-0460">Magnesium</keyword>
<dbReference type="Gene3D" id="3.90.80.10">
    <property type="entry name" value="Inorganic pyrophosphatase"/>
    <property type="match status" value="1"/>
</dbReference>
<dbReference type="InterPro" id="IPR000086">
    <property type="entry name" value="NUDIX_hydrolase_dom"/>
</dbReference>
<dbReference type="InterPro" id="IPR020084">
    <property type="entry name" value="NUDIX_hydrolase_CS"/>
</dbReference>
<evidence type="ECO:0000256" key="4">
    <source>
        <dbReference type="ARBA" id="ARBA00022801"/>
    </source>
</evidence>
<gene>
    <name evidence="7" type="ORF">SAMN02745199_0356</name>
</gene>
<dbReference type="PROSITE" id="PS00893">
    <property type="entry name" value="NUDIX_BOX"/>
    <property type="match status" value="1"/>
</dbReference>